<dbReference type="Pfam" id="PF07929">
    <property type="entry name" value="PRiA4_ORF3"/>
    <property type="match status" value="1"/>
</dbReference>
<name>A0A9D1E6A7_9FIRM</name>
<gene>
    <name evidence="2" type="ORF">IAB94_02645</name>
</gene>
<organism evidence="2 3">
    <name type="scientific">Candidatus Coproplasma avicola</name>
    <dbReference type="NCBI Taxonomy" id="2840744"/>
    <lineage>
        <taxon>Bacteria</taxon>
        <taxon>Bacillati</taxon>
        <taxon>Bacillota</taxon>
        <taxon>Clostridia</taxon>
        <taxon>Eubacteriales</taxon>
        <taxon>Candidatus Coproplasma</taxon>
    </lineage>
</organism>
<feature type="domain" description="Plasmid pRiA4b Orf3-like" evidence="1">
    <location>
        <begin position="3"/>
        <end position="127"/>
    </location>
</feature>
<sequence>MKNYVIKVTLNNTDCSRTLAIPADYGFGELNDIIQIAFGWENYFYHEFDAGGTLIADDANEDFDLLPEKFRYEFEANLEFFLMNVKHMTYTYDIEQPWVHEIEVEGVLEEGFERPVLLESSGRMIVEKLLDDDTTSVTFGDAVNKDLINAILSETFDY</sequence>
<evidence type="ECO:0000259" key="1">
    <source>
        <dbReference type="Pfam" id="PF07929"/>
    </source>
</evidence>
<reference evidence="2" key="1">
    <citation type="submission" date="2020-10" db="EMBL/GenBank/DDBJ databases">
        <authorList>
            <person name="Gilroy R."/>
        </authorList>
    </citation>
    <scope>NUCLEOTIDE SEQUENCE</scope>
    <source>
        <strain evidence="2">ChiW16-3235</strain>
    </source>
</reference>
<protein>
    <recommendedName>
        <fullName evidence="1">Plasmid pRiA4b Orf3-like domain-containing protein</fullName>
    </recommendedName>
</protein>
<comment type="caution">
    <text evidence="2">The sequence shown here is derived from an EMBL/GenBank/DDBJ whole genome shotgun (WGS) entry which is preliminary data.</text>
</comment>
<dbReference type="SUPFAM" id="SSF159941">
    <property type="entry name" value="MM3350-like"/>
    <property type="match status" value="1"/>
</dbReference>
<dbReference type="PANTHER" id="PTHR41878:SF1">
    <property type="entry name" value="TNPR PROTEIN"/>
    <property type="match status" value="1"/>
</dbReference>
<proteinExistence type="predicted"/>
<dbReference type="InterPro" id="IPR012912">
    <property type="entry name" value="Plasmid_pRiA4b_Orf3-like"/>
</dbReference>
<evidence type="ECO:0000313" key="3">
    <source>
        <dbReference type="Proteomes" id="UP000823913"/>
    </source>
</evidence>
<dbReference type="Proteomes" id="UP000823913">
    <property type="component" value="Unassembled WGS sequence"/>
</dbReference>
<dbReference type="InterPro" id="IPR024047">
    <property type="entry name" value="MM3350-like_sf"/>
</dbReference>
<reference evidence="2" key="2">
    <citation type="journal article" date="2021" name="PeerJ">
        <title>Extensive microbial diversity within the chicken gut microbiome revealed by metagenomics and culture.</title>
        <authorList>
            <person name="Gilroy R."/>
            <person name="Ravi A."/>
            <person name="Getino M."/>
            <person name="Pursley I."/>
            <person name="Horton D.L."/>
            <person name="Alikhan N.F."/>
            <person name="Baker D."/>
            <person name="Gharbi K."/>
            <person name="Hall N."/>
            <person name="Watson M."/>
            <person name="Adriaenssens E.M."/>
            <person name="Foster-Nyarko E."/>
            <person name="Jarju S."/>
            <person name="Secka A."/>
            <person name="Antonio M."/>
            <person name="Oren A."/>
            <person name="Chaudhuri R.R."/>
            <person name="La Ragione R."/>
            <person name="Hildebrand F."/>
            <person name="Pallen M.J."/>
        </authorList>
    </citation>
    <scope>NUCLEOTIDE SEQUENCE</scope>
    <source>
        <strain evidence="2">ChiW16-3235</strain>
    </source>
</reference>
<dbReference type="AlphaFoldDB" id="A0A9D1E6A7"/>
<dbReference type="Gene3D" id="3.10.290.30">
    <property type="entry name" value="MM3350-like"/>
    <property type="match status" value="1"/>
</dbReference>
<evidence type="ECO:0000313" key="2">
    <source>
        <dbReference type="EMBL" id="HIR66932.1"/>
    </source>
</evidence>
<dbReference type="EMBL" id="DVHK01000062">
    <property type="protein sequence ID" value="HIR66932.1"/>
    <property type="molecule type" value="Genomic_DNA"/>
</dbReference>
<accession>A0A9D1E6A7</accession>
<dbReference type="PANTHER" id="PTHR41878">
    <property type="entry name" value="LEXA REPRESSOR-RELATED"/>
    <property type="match status" value="1"/>
</dbReference>